<comment type="caution">
    <text evidence="3">The sequence shown here is derived from an EMBL/GenBank/DDBJ whole genome shotgun (WGS) entry which is preliminary data.</text>
</comment>
<dbReference type="Gene3D" id="2.120.10.70">
    <property type="entry name" value="Fucose-specific lectin"/>
    <property type="match status" value="1"/>
</dbReference>
<sequence length="1294" mass="136771">MKNFATLRRPLALLLTLALILPFVRLPAASAEFVPLYDTLNSDNPPAVPAYRSLPSGSYVATPFRINNAYGEISAVMLNAKYENESRPSITKAKMSVAIFSDDDGKPGAVLGGALGSYELDDQIDLGGPANPFSRFYISLEQPAKLYRDRQYWVVYGTSDADAARVSLVGVNEQPLPEGQGTNNLVTDTYQPARVVESSRVIYSLQHAGTDIAVTDWSGAQRTDGQIVPFVLDGWVSEPHENLNVQFATDTMAHVFFGQSPDATEVVLEQSEDEGATWTVADAGALDKYSNDAVVTGLKPETSYQFRLIVKDGFKGGVSNTAQADTLPDTGWRLVGDAGFSGQLVRDTELVLDAAGVPYIAYVDQAMTGKIIVKKYTGAAWESVGTEASDEQAASVSLALDSYGRPYIAYTASADSLLTVRKFDGTAWSTVGQVGIGEADLPDLKLDAANRPYVAYRDLAGPLGGAITVAKFSDGSWQPAGAAQFTPETSVQRLSLAIGKDGIPYVGYSAIPDGSYSSYKPFVYRLVGGVWTDMGYSGFGSPHSAAFRISLAASPIDGALYAVFDDTNANRKPSVIRWNGSDWEEIGSPGIAPRADALRIAVDSQGVPYVAYTKRNEGGGPVSVLRWSGTEWVDVGGADFSGGDAYDISLAVDFEGRPYVSYADQLEGEKSTVKVYPKPISNLSAARSGDQVLLGFDKPSGASQVVVLVSADGGMSWETATTLQPLDYASGTATVTGLSTGTAYLFKLAVVGGSRAGDSNASPVAALEQVEAVTASPAAGAVASGTAVALASQTDGAVIRYTTDGAEPTADSPVYEGPIVIDAAKTIRAIAWKDGMTRSAVASFAYTIAVGSAPTTVSPSVKSVTLNVVDDKGALLSDPLTKLVGSRLALTGQLLSADGQSLGYAPVTIKSGQPIQLPSLAAGTYKLVLNVVAPDGDKLAGKIAKLTIDAAGNATISSELIDPYGIVTDALTGKTLDGVKTTLHWSDTALNKSKGRKPGALVELPELPDFAPNQNRDPQISTDGGKYGWMVYPDGDYYILGERDGYVTFDSRLDTRSEQHGEDSYLKDGNIHVGQAIVEYSFKMMPKASGSGTHEAYMKGYPDGSFKSAKGVSRAELAAVLTRTMTQKETGNKAVAFKDVSAKHWAAAGIRTAAAQGWMKGYAGGLFKPEGQVTRAELAQALSNLYGWKAPASGASSFSDTGTHWANEAIAAVQAQGIMQGYEDGTFRPDQAVTRAEAVKVFNQLLGRSPGQTVGVPSVWNDLPDTNWAYSDIMEASVTHSYVLYETGLEQWGK</sequence>
<dbReference type="RefSeq" id="WP_282912273.1">
    <property type="nucleotide sequence ID" value="NZ_JAGRPV010000001.1"/>
</dbReference>
<dbReference type="SUPFAM" id="SSF50939">
    <property type="entry name" value="Sialidases"/>
    <property type="match status" value="1"/>
</dbReference>
<proteinExistence type="predicted"/>
<accession>A0ABT6TS36</accession>
<evidence type="ECO:0000313" key="3">
    <source>
        <dbReference type="EMBL" id="MDI4649661.1"/>
    </source>
</evidence>
<keyword evidence="4" id="KW-1185">Reference proteome</keyword>
<feature type="domain" description="SLH" evidence="2">
    <location>
        <begin position="1193"/>
        <end position="1256"/>
    </location>
</feature>
<dbReference type="CDD" id="cd00063">
    <property type="entry name" value="FN3"/>
    <property type="match status" value="1"/>
</dbReference>
<reference evidence="3" key="1">
    <citation type="submission" date="2023-04" db="EMBL/GenBank/DDBJ databases">
        <title>Comparative genomic analysis of Cohnella hashimotonis sp. nov., isolated from the International Space Station.</title>
        <authorList>
            <person name="Venkateswaran K."/>
            <person name="Simpson A."/>
        </authorList>
    </citation>
    <scope>NUCLEOTIDE SEQUENCE</scope>
    <source>
        <strain evidence="3">F6_2S_P_1</strain>
    </source>
</reference>
<gene>
    <name evidence="3" type="ORF">KB449_32335</name>
</gene>
<dbReference type="PROSITE" id="PS51272">
    <property type="entry name" value="SLH"/>
    <property type="match status" value="2"/>
</dbReference>
<dbReference type="InterPro" id="IPR003961">
    <property type="entry name" value="FN3_dom"/>
</dbReference>
<evidence type="ECO:0000259" key="2">
    <source>
        <dbReference type="PROSITE" id="PS51272"/>
    </source>
</evidence>
<dbReference type="InterPro" id="IPR001119">
    <property type="entry name" value="SLH_dom"/>
</dbReference>
<evidence type="ECO:0000259" key="1">
    <source>
        <dbReference type="PROSITE" id="PS50853"/>
    </source>
</evidence>
<dbReference type="SMART" id="SM00060">
    <property type="entry name" value="FN3"/>
    <property type="match status" value="2"/>
</dbReference>
<dbReference type="Gene3D" id="2.60.40.10">
    <property type="entry name" value="Immunoglobulins"/>
    <property type="match status" value="1"/>
</dbReference>
<evidence type="ECO:0000313" key="4">
    <source>
        <dbReference type="Proteomes" id="UP001161691"/>
    </source>
</evidence>
<dbReference type="Pfam" id="PF13290">
    <property type="entry name" value="CHB_HEX_C_1"/>
    <property type="match status" value="1"/>
</dbReference>
<dbReference type="PANTHER" id="PTHR43308:SF1">
    <property type="entry name" value="OUTER MEMBRANE PROTEIN ALPHA"/>
    <property type="match status" value="1"/>
</dbReference>
<name>A0ABT6TS36_9BACL</name>
<dbReference type="InterPro" id="IPR051465">
    <property type="entry name" value="Cell_Envelope_Struct_Comp"/>
</dbReference>
<dbReference type="PROSITE" id="PS50853">
    <property type="entry name" value="FN3"/>
    <property type="match status" value="1"/>
</dbReference>
<dbReference type="InterPro" id="IPR036278">
    <property type="entry name" value="Sialidase_sf"/>
</dbReference>
<feature type="domain" description="SLH" evidence="2">
    <location>
        <begin position="1133"/>
        <end position="1192"/>
    </location>
</feature>
<dbReference type="EMBL" id="JAGRPV010000001">
    <property type="protein sequence ID" value="MDI4649661.1"/>
    <property type="molecule type" value="Genomic_DNA"/>
</dbReference>
<dbReference type="Pfam" id="PF00395">
    <property type="entry name" value="SLH"/>
    <property type="match status" value="2"/>
</dbReference>
<dbReference type="PANTHER" id="PTHR43308">
    <property type="entry name" value="OUTER MEMBRANE PROTEIN ALPHA-RELATED"/>
    <property type="match status" value="1"/>
</dbReference>
<dbReference type="InterPro" id="IPR013783">
    <property type="entry name" value="Ig-like_fold"/>
</dbReference>
<dbReference type="Proteomes" id="UP001161691">
    <property type="component" value="Unassembled WGS sequence"/>
</dbReference>
<protein>
    <submittedName>
        <fullName evidence="3">S-layer homology domain-containing protein</fullName>
    </submittedName>
</protein>
<dbReference type="SUPFAM" id="SSF89372">
    <property type="entry name" value="Fucose-specific lectin"/>
    <property type="match status" value="2"/>
</dbReference>
<organism evidence="3 4">
    <name type="scientific">Cohnella hashimotonis</name>
    <dbReference type="NCBI Taxonomy" id="2826895"/>
    <lineage>
        <taxon>Bacteria</taxon>
        <taxon>Bacillati</taxon>
        <taxon>Bacillota</taxon>
        <taxon>Bacilli</taxon>
        <taxon>Bacillales</taxon>
        <taxon>Paenibacillaceae</taxon>
        <taxon>Cohnella</taxon>
    </lineage>
</organism>
<feature type="domain" description="Fibronectin type-III" evidence="1">
    <location>
        <begin position="239"/>
        <end position="329"/>
    </location>
</feature>
<dbReference type="InterPro" id="IPR059177">
    <property type="entry name" value="GH29D-like_dom"/>
</dbReference>